<evidence type="ECO:0000256" key="1">
    <source>
        <dbReference type="SAM" id="Phobius"/>
    </source>
</evidence>
<feature type="transmembrane region" description="Helical" evidence="1">
    <location>
        <begin position="18"/>
        <end position="39"/>
    </location>
</feature>
<protein>
    <submittedName>
        <fullName evidence="2">ABC-2 type transport system permease protein</fullName>
    </submittedName>
</protein>
<accession>A0A839S382</accession>
<feature type="transmembrane region" description="Helical" evidence="1">
    <location>
        <begin position="120"/>
        <end position="144"/>
    </location>
</feature>
<evidence type="ECO:0000313" key="3">
    <source>
        <dbReference type="Proteomes" id="UP000550714"/>
    </source>
</evidence>
<gene>
    <name evidence="2" type="ORF">FHS23_003267</name>
</gene>
<dbReference type="EMBL" id="JACHWU010000003">
    <property type="protein sequence ID" value="MBB3052238.1"/>
    <property type="molecule type" value="Genomic_DNA"/>
</dbReference>
<proteinExistence type="predicted"/>
<comment type="caution">
    <text evidence="2">The sequence shown here is derived from an EMBL/GenBank/DDBJ whole genome shotgun (WGS) entry which is preliminary data.</text>
</comment>
<dbReference type="Proteomes" id="UP000550714">
    <property type="component" value="Unassembled WGS sequence"/>
</dbReference>
<evidence type="ECO:0000313" key="2">
    <source>
        <dbReference type="EMBL" id="MBB3052238.1"/>
    </source>
</evidence>
<keyword evidence="1" id="KW-0812">Transmembrane</keyword>
<keyword evidence="1" id="KW-0472">Membrane</keyword>
<feature type="transmembrane region" description="Helical" evidence="1">
    <location>
        <begin position="188"/>
        <end position="210"/>
    </location>
</feature>
<feature type="transmembrane region" description="Helical" evidence="1">
    <location>
        <begin position="72"/>
        <end position="93"/>
    </location>
</feature>
<organism evidence="2 3">
    <name type="scientific">Prauserella isguenensis</name>
    <dbReference type="NCBI Taxonomy" id="1470180"/>
    <lineage>
        <taxon>Bacteria</taxon>
        <taxon>Bacillati</taxon>
        <taxon>Actinomycetota</taxon>
        <taxon>Actinomycetes</taxon>
        <taxon>Pseudonocardiales</taxon>
        <taxon>Pseudonocardiaceae</taxon>
        <taxon>Prauserella</taxon>
    </lineage>
</organism>
<dbReference type="RefSeq" id="WP_183655801.1">
    <property type="nucleotide sequence ID" value="NZ_JACHWU010000003.1"/>
</dbReference>
<sequence length="296" mass="31121">MGNLIKAEMRKIITTKSWWALLIPAFFASLLFALGWGAFTNEVGEVLSSRETQTITGALGIETGELPMGLLAIGHGINVGLLFAVILGVLAVAGEYGKKTITTTFLTAPNRPMALGAKMLTYSGWGALYGLVVSAAASLGIAFVVDGERMPSSGQWLAVIGTSLLAGVLATLFGIGVGALWKSVAGSVVTLTIYMLLIENVWVFVSFGLWQENVAWMGGVLPNGTLNGIVGAIGAEAFGAAGVKIPGLEYETAWLLQYTAGAPGAFSWWASALIFFGWTMLFFGGGWAVNQKRDIT</sequence>
<keyword evidence="1" id="KW-1133">Transmembrane helix</keyword>
<name>A0A839S382_9PSEU</name>
<keyword evidence="3" id="KW-1185">Reference proteome</keyword>
<feature type="transmembrane region" description="Helical" evidence="1">
    <location>
        <begin position="266"/>
        <end position="289"/>
    </location>
</feature>
<dbReference type="AlphaFoldDB" id="A0A839S382"/>
<reference evidence="2 3" key="1">
    <citation type="submission" date="2020-08" db="EMBL/GenBank/DDBJ databases">
        <title>Genomic Encyclopedia of Type Strains, Phase III (KMG-III): the genomes of soil and plant-associated and newly described type strains.</title>
        <authorList>
            <person name="Whitman W."/>
        </authorList>
    </citation>
    <scope>NUCLEOTIDE SEQUENCE [LARGE SCALE GENOMIC DNA]</scope>
    <source>
        <strain evidence="2 3">CECT 8577</strain>
    </source>
</reference>
<feature type="transmembrane region" description="Helical" evidence="1">
    <location>
        <begin position="156"/>
        <end position="181"/>
    </location>
</feature>